<accession>A0A0B7BN86</accession>
<sequence length="311" mass="34933">ATLSQVVRNKLIVSYCQVLQSYNTIMQGIDWRGIWTITTGSEPEGEYVEPYMASLLFFTINFLTGIVLRGLSSTLLPKSIAGYAVDFISTMEACAYFFENNFVLKHYGGIWFGVAIVIQCFMCARTFGHSSENPVKSLHQFMENEITLRTALLKILFQTSAGLASYYFAKLVWSLDLISDHHERYHETECESDLHVTLFMGFLIELCACLSDTWLSMQTVSATSSLDELIKYVNAATMITIGVTTTGMYINPAMASGHTIGCHGTALWEHFFVYWAGPFIGCFVAFHVNNFIHIDVTTKKSVSSHEDKKTK</sequence>
<feature type="transmembrane region" description="Helical" evidence="5">
    <location>
        <begin position="271"/>
        <end position="292"/>
    </location>
</feature>
<feature type="transmembrane region" description="Helical" evidence="5">
    <location>
        <begin position="148"/>
        <end position="169"/>
    </location>
</feature>
<organism evidence="6">
    <name type="scientific">Arion vulgaris</name>
    <dbReference type="NCBI Taxonomy" id="1028688"/>
    <lineage>
        <taxon>Eukaryota</taxon>
        <taxon>Metazoa</taxon>
        <taxon>Spiralia</taxon>
        <taxon>Lophotrochozoa</taxon>
        <taxon>Mollusca</taxon>
        <taxon>Gastropoda</taxon>
        <taxon>Heterobranchia</taxon>
        <taxon>Euthyneura</taxon>
        <taxon>Panpulmonata</taxon>
        <taxon>Eupulmonata</taxon>
        <taxon>Stylommatophora</taxon>
        <taxon>Helicina</taxon>
        <taxon>Arionoidea</taxon>
        <taxon>Arionidae</taxon>
        <taxon>Arion</taxon>
    </lineage>
</organism>
<keyword evidence="2 5" id="KW-0812">Transmembrane</keyword>
<evidence type="ECO:0008006" key="7">
    <source>
        <dbReference type="Google" id="ProtNLM"/>
    </source>
</evidence>
<dbReference type="AlphaFoldDB" id="A0A0B7BN86"/>
<dbReference type="InterPro" id="IPR051883">
    <property type="entry name" value="AQP11/12_channel"/>
</dbReference>
<evidence type="ECO:0000256" key="4">
    <source>
        <dbReference type="ARBA" id="ARBA00023136"/>
    </source>
</evidence>
<feature type="transmembrane region" description="Helical" evidence="5">
    <location>
        <begin position="110"/>
        <end position="127"/>
    </location>
</feature>
<dbReference type="InterPro" id="IPR000425">
    <property type="entry name" value="MIP"/>
</dbReference>
<dbReference type="EMBL" id="HACG01046946">
    <property type="protein sequence ID" value="CEK93811.1"/>
    <property type="molecule type" value="Transcribed_RNA"/>
</dbReference>
<dbReference type="PANTHER" id="PTHR21191:SF16">
    <property type="entry name" value="AQUAPORIN"/>
    <property type="match status" value="1"/>
</dbReference>
<evidence type="ECO:0000256" key="2">
    <source>
        <dbReference type="ARBA" id="ARBA00022692"/>
    </source>
</evidence>
<dbReference type="GO" id="GO:0015267">
    <property type="term" value="F:channel activity"/>
    <property type="evidence" value="ECO:0007669"/>
    <property type="project" value="InterPro"/>
</dbReference>
<evidence type="ECO:0000313" key="6">
    <source>
        <dbReference type="EMBL" id="CEK93811.1"/>
    </source>
</evidence>
<gene>
    <name evidence="6" type="primary">ORF197391</name>
</gene>
<name>A0A0B7BN86_9EUPU</name>
<evidence type="ECO:0000256" key="3">
    <source>
        <dbReference type="ARBA" id="ARBA00022989"/>
    </source>
</evidence>
<dbReference type="GO" id="GO:0016020">
    <property type="term" value="C:membrane"/>
    <property type="evidence" value="ECO:0007669"/>
    <property type="project" value="UniProtKB-SubCell"/>
</dbReference>
<feature type="transmembrane region" description="Helical" evidence="5">
    <location>
        <begin position="51"/>
        <end position="68"/>
    </location>
</feature>
<evidence type="ECO:0000256" key="1">
    <source>
        <dbReference type="ARBA" id="ARBA00004141"/>
    </source>
</evidence>
<reference evidence="6" key="1">
    <citation type="submission" date="2014-12" db="EMBL/GenBank/DDBJ databases">
        <title>Insight into the proteome of Arion vulgaris.</title>
        <authorList>
            <person name="Aradska J."/>
            <person name="Bulat T."/>
            <person name="Smidak R."/>
            <person name="Sarate P."/>
            <person name="Gangsoo J."/>
            <person name="Sialana F."/>
            <person name="Bilban M."/>
            <person name="Lubec G."/>
        </authorList>
    </citation>
    <scope>NUCLEOTIDE SEQUENCE</scope>
    <source>
        <tissue evidence="6">Skin</tissue>
    </source>
</reference>
<dbReference type="Gene3D" id="1.20.1080.10">
    <property type="entry name" value="Glycerol uptake facilitator protein"/>
    <property type="match status" value="1"/>
</dbReference>
<feature type="transmembrane region" description="Helical" evidence="5">
    <location>
        <begin position="194"/>
        <end position="217"/>
    </location>
</feature>
<keyword evidence="4 5" id="KW-0472">Membrane</keyword>
<dbReference type="Pfam" id="PF00230">
    <property type="entry name" value="MIP"/>
    <property type="match status" value="1"/>
</dbReference>
<protein>
    <recommendedName>
        <fullName evidence="7">Aquaporin</fullName>
    </recommendedName>
</protein>
<keyword evidence="3 5" id="KW-1133">Transmembrane helix</keyword>
<feature type="transmembrane region" description="Helical" evidence="5">
    <location>
        <begin position="229"/>
        <end position="251"/>
    </location>
</feature>
<evidence type="ECO:0000256" key="5">
    <source>
        <dbReference type="SAM" id="Phobius"/>
    </source>
</evidence>
<comment type="subcellular location">
    <subcellularLocation>
        <location evidence="1">Membrane</location>
        <topology evidence="1">Multi-pass membrane protein</topology>
    </subcellularLocation>
</comment>
<feature type="non-terminal residue" evidence="6">
    <location>
        <position position="1"/>
    </location>
</feature>
<proteinExistence type="predicted"/>
<dbReference type="PANTHER" id="PTHR21191">
    <property type="entry name" value="AQUAPORIN"/>
    <property type="match status" value="1"/>
</dbReference>
<dbReference type="SUPFAM" id="SSF81338">
    <property type="entry name" value="Aquaporin-like"/>
    <property type="match status" value="1"/>
</dbReference>
<dbReference type="GO" id="GO:0005737">
    <property type="term" value="C:cytoplasm"/>
    <property type="evidence" value="ECO:0007669"/>
    <property type="project" value="TreeGrafter"/>
</dbReference>
<dbReference type="InterPro" id="IPR023271">
    <property type="entry name" value="Aquaporin-like"/>
</dbReference>